<reference evidence="2" key="1">
    <citation type="submission" date="2023-04" db="EMBL/GenBank/DDBJ databases">
        <title>Ambrosiozyma monospora NBRC 1965.</title>
        <authorList>
            <person name="Ichikawa N."/>
            <person name="Sato H."/>
            <person name="Tonouchi N."/>
        </authorList>
    </citation>
    <scope>NUCLEOTIDE SEQUENCE</scope>
    <source>
        <strain evidence="2">NBRC 1965</strain>
    </source>
</reference>
<dbReference type="Proteomes" id="UP001165063">
    <property type="component" value="Unassembled WGS sequence"/>
</dbReference>
<evidence type="ECO:0000313" key="3">
    <source>
        <dbReference type="Proteomes" id="UP001165063"/>
    </source>
</evidence>
<feature type="compositionally biased region" description="Acidic residues" evidence="1">
    <location>
        <begin position="166"/>
        <end position="181"/>
    </location>
</feature>
<feature type="region of interest" description="Disordered" evidence="1">
    <location>
        <begin position="152"/>
        <end position="235"/>
    </location>
</feature>
<keyword evidence="3" id="KW-1185">Reference proteome</keyword>
<feature type="compositionally biased region" description="Low complexity" evidence="1">
    <location>
        <begin position="342"/>
        <end position="359"/>
    </location>
</feature>
<feature type="compositionally biased region" description="Basic and acidic residues" evidence="1">
    <location>
        <begin position="182"/>
        <end position="196"/>
    </location>
</feature>
<gene>
    <name evidence="2" type="ORF">Amon01_000409400</name>
</gene>
<feature type="region of interest" description="Disordered" evidence="1">
    <location>
        <begin position="567"/>
        <end position="591"/>
    </location>
</feature>
<feature type="region of interest" description="Disordered" evidence="1">
    <location>
        <begin position="338"/>
        <end position="359"/>
    </location>
</feature>
<dbReference type="AlphaFoldDB" id="A0A9W6Z0A1"/>
<organism evidence="2 3">
    <name type="scientific">Ambrosiozyma monospora</name>
    <name type="common">Yeast</name>
    <name type="synonym">Endomycopsis monosporus</name>
    <dbReference type="NCBI Taxonomy" id="43982"/>
    <lineage>
        <taxon>Eukaryota</taxon>
        <taxon>Fungi</taxon>
        <taxon>Dikarya</taxon>
        <taxon>Ascomycota</taxon>
        <taxon>Saccharomycotina</taxon>
        <taxon>Pichiomycetes</taxon>
        <taxon>Pichiales</taxon>
        <taxon>Pichiaceae</taxon>
        <taxon>Ambrosiozyma</taxon>
    </lineage>
</organism>
<accession>A0A9W6Z0A1</accession>
<proteinExistence type="predicted"/>
<sequence length="723" mass="80950">MDEHLTPVFKIRYPSSSHIFSPTHRKVQGDVILQFPQDAHTIKSIDIGFKGDVRTRINCKVQRPPQPQAHPQQVPEQSSHKLRLHYRSRSIAATIKSNAVTETITPPAPPPTINKQGTVVVLFDESYNVVKEELNGSLATYQKDTRLEFPLDFEFPSSIPPPETPENSDDEGNSDDEDKKEDEEKKDDNANGKTNEDSEAPIDNNEDESDKKLNNVASNENNESQPVGSKSNSVANMNCEFDDESTTEPKKPPFRKIELPSSGDSFCLVENEQGIANTTVRYELYVRVQAWSNKGNCPVVVDFLAPLMFQGGSSSNVDYFSDFDKSVESFTFGLGLRGPRMSGSPSNSRSASGSSLSSGGLKISKMLRKLSVTEKDGDRFKFGSSNSNGGTKGKVEEKTPKSVQPQSTELIVSCSLPKELSVYDLIGDIELTFEIPEMCMRQLEHDSINSEVSFREIKLSVMRLIQMNSIKPEMTFLHHGERILFNEIYEGPAKPTLRFRDFLLDLDDKVYRLKIKLDTFITQNNSIFQLLKKPIMGNFGVDNCFTCCNVFKLSLTVGQVIQQPAPVRIGSNSSTNSNSTITPTSKQKPRHTLKTHRFEFAAGSLLTAPELVENVKEKYCKKTEVVPSYFRGQLSRMGKPYETESSMGSGTSSPFAYVKFTADGKESTFLYLPPESQFNSYSDFEDATIRETDHFLYYELHDCISMVDNNSEIDGNLVEVVYS</sequence>
<name>A0A9W6Z0A1_AMBMO</name>
<dbReference type="EMBL" id="BSXU01001888">
    <property type="protein sequence ID" value="GMG32068.1"/>
    <property type="molecule type" value="Genomic_DNA"/>
</dbReference>
<comment type="caution">
    <text evidence="2">The sequence shown here is derived from an EMBL/GenBank/DDBJ whole genome shotgun (WGS) entry which is preliminary data.</text>
</comment>
<feature type="compositionally biased region" description="Acidic residues" evidence="1">
    <location>
        <begin position="197"/>
        <end position="208"/>
    </location>
</feature>
<evidence type="ECO:0000313" key="2">
    <source>
        <dbReference type="EMBL" id="GMG32068.1"/>
    </source>
</evidence>
<feature type="compositionally biased region" description="Low complexity" evidence="1">
    <location>
        <begin position="571"/>
        <end position="585"/>
    </location>
</feature>
<evidence type="ECO:0000256" key="1">
    <source>
        <dbReference type="SAM" id="MobiDB-lite"/>
    </source>
</evidence>
<feature type="compositionally biased region" description="Polar residues" evidence="1">
    <location>
        <begin position="215"/>
        <end position="235"/>
    </location>
</feature>
<feature type="region of interest" description="Disordered" evidence="1">
    <location>
        <begin position="378"/>
        <end position="402"/>
    </location>
</feature>
<protein>
    <submittedName>
        <fullName evidence="2">Unnamed protein product</fullName>
    </submittedName>
</protein>